<feature type="domain" description="Cytochrome c assembly protein" evidence="10">
    <location>
        <begin position="11"/>
        <end position="158"/>
    </location>
</feature>
<accession>A0ABS1KSM8</accession>
<keyword evidence="6" id="KW-0201">Cytochrome c-type biogenesis</keyword>
<comment type="similarity">
    <text evidence="3">Belongs to the CcmC/CycZ/HelC family.</text>
</comment>
<evidence type="ECO:0000256" key="2">
    <source>
        <dbReference type="ARBA" id="ARBA00004141"/>
    </source>
</evidence>
<keyword evidence="7 9" id="KW-1133">Transmembrane helix</keyword>
<dbReference type="PANTHER" id="PTHR30071:SF1">
    <property type="entry name" value="CYTOCHROME B_B6 PROTEIN-RELATED"/>
    <property type="match status" value="1"/>
</dbReference>
<feature type="transmembrane region" description="Helical" evidence="9">
    <location>
        <begin position="187"/>
        <end position="207"/>
    </location>
</feature>
<evidence type="ECO:0000313" key="12">
    <source>
        <dbReference type="Proteomes" id="UP000613030"/>
    </source>
</evidence>
<sequence>MKNWLKIIAVFLLFYVHTAGLLFDVPRLNILNETIRALYFHVPMWFGMVTLFSISVYYSIVYLRNPTAENDRKAVENANVGLVFGILGMLTGMLWANYAWGSFWHGDPKQNGAAIALLVYLAYFILRGSVENEEQKARLSAVYNIFAFAAMIPLIFIIPRLTSSLHPGSGGNPGFNMYDLDNRMRMVFYPAVIGWILIGIWIVSLRVKMRTLEDKIHDIEDEKIH</sequence>
<proteinExistence type="inferred from homology"/>
<evidence type="ECO:0000259" key="10">
    <source>
        <dbReference type="Pfam" id="PF01578"/>
    </source>
</evidence>
<comment type="function">
    <text evidence="1">Required for the export of heme to the periplasm for the biogenesis of c-type cytochromes.</text>
</comment>
<evidence type="ECO:0000256" key="3">
    <source>
        <dbReference type="ARBA" id="ARBA00005840"/>
    </source>
</evidence>
<evidence type="ECO:0000256" key="7">
    <source>
        <dbReference type="ARBA" id="ARBA00022989"/>
    </source>
</evidence>
<feature type="transmembrane region" description="Helical" evidence="9">
    <location>
        <begin position="80"/>
        <end position="100"/>
    </location>
</feature>
<dbReference type="Pfam" id="PF01578">
    <property type="entry name" value="Cytochrom_C_asm"/>
    <property type="match status" value="1"/>
</dbReference>
<reference evidence="11 12" key="1">
    <citation type="submission" date="2021-01" db="EMBL/GenBank/DDBJ databases">
        <title>Chryseolinea sp. Jin1 Genome sequencing and assembly.</title>
        <authorList>
            <person name="Kim I."/>
        </authorList>
    </citation>
    <scope>NUCLEOTIDE SEQUENCE [LARGE SCALE GENOMIC DNA]</scope>
    <source>
        <strain evidence="11 12">Jin1</strain>
    </source>
</reference>
<name>A0ABS1KSM8_9BACT</name>
<dbReference type="PANTHER" id="PTHR30071">
    <property type="entry name" value="HEME EXPORTER PROTEIN C"/>
    <property type="match status" value="1"/>
</dbReference>
<gene>
    <name evidence="11" type="primary">ccsA</name>
    <name evidence="11" type="ORF">JI741_13295</name>
</gene>
<dbReference type="EMBL" id="JAERRB010000004">
    <property type="protein sequence ID" value="MBL0742198.1"/>
    <property type="molecule type" value="Genomic_DNA"/>
</dbReference>
<dbReference type="PRINTS" id="PR01386">
    <property type="entry name" value="CCMCBIOGNSIS"/>
</dbReference>
<comment type="caution">
    <text evidence="11">The sequence shown here is derived from an EMBL/GenBank/DDBJ whole genome shotgun (WGS) entry which is preliminary data.</text>
</comment>
<evidence type="ECO:0000313" key="11">
    <source>
        <dbReference type="EMBL" id="MBL0742198.1"/>
    </source>
</evidence>
<dbReference type="InterPro" id="IPR002541">
    <property type="entry name" value="Cyt_c_assembly"/>
</dbReference>
<keyword evidence="5 9" id="KW-0812">Transmembrane</keyword>
<organism evidence="11 12">
    <name type="scientific">Chryseolinea lacunae</name>
    <dbReference type="NCBI Taxonomy" id="2801331"/>
    <lineage>
        <taxon>Bacteria</taxon>
        <taxon>Pseudomonadati</taxon>
        <taxon>Bacteroidota</taxon>
        <taxon>Cytophagia</taxon>
        <taxon>Cytophagales</taxon>
        <taxon>Fulvivirgaceae</taxon>
        <taxon>Chryseolinea</taxon>
    </lineage>
</organism>
<feature type="transmembrane region" description="Helical" evidence="9">
    <location>
        <begin position="142"/>
        <end position="161"/>
    </location>
</feature>
<dbReference type="InterPro" id="IPR045062">
    <property type="entry name" value="Cyt_c_biogenesis_CcsA/CcmC"/>
</dbReference>
<dbReference type="Proteomes" id="UP000613030">
    <property type="component" value="Unassembled WGS sequence"/>
</dbReference>
<evidence type="ECO:0000256" key="5">
    <source>
        <dbReference type="ARBA" id="ARBA00022692"/>
    </source>
</evidence>
<dbReference type="RefSeq" id="WP_202010184.1">
    <property type="nucleotide sequence ID" value="NZ_JAERRB010000004.1"/>
</dbReference>
<feature type="transmembrane region" description="Helical" evidence="9">
    <location>
        <begin position="112"/>
        <end position="130"/>
    </location>
</feature>
<evidence type="ECO:0000256" key="6">
    <source>
        <dbReference type="ARBA" id="ARBA00022748"/>
    </source>
</evidence>
<evidence type="ECO:0000256" key="9">
    <source>
        <dbReference type="SAM" id="Phobius"/>
    </source>
</evidence>
<protein>
    <recommendedName>
        <fullName evidence="4">Heme exporter protein C</fullName>
    </recommendedName>
</protein>
<keyword evidence="12" id="KW-1185">Reference proteome</keyword>
<comment type="subcellular location">
    <subcellularLocation>
        <location evidence="2">Membrane</location>
        <topology evidence="2">Multi-pass membrane protein</topology>
    </subcellularLocation>
</comment>
<evidence type="ECO:0000256" key="4">
    <source>
        <dbReference type="ARBA" id="ARBA00016463"/>
    </source>
</evidence>
<dbReference type="InterPro" id="IPR003557">
    <property type="entry name" value="Cyt_c_biogenesis_CcmC"/>
</dbReference>
<keyword evidence="8 9" id="KW-0472">Membrane</keyword>
<evidence type="ECO:0000256" key="8">
    <source>
        <dbReference type="ARBA" id="ARBA00023136"/>
    </source>
</evidence>
<feature type="transmembrane region" description="Helical" evidence="9">
    <location>
        <begin position="42"/>
        <end position="60"/>
    </location>
</feature>
<evidence type="ECO:0000256" key="1">
    <source>
        <dbReference type="ARBA" id="ARBA00002442"/>
    </source>
</evidence>